<evidence type="ECO:0000313" key="2">
    <source>
        <dbReference type="Proteomes" id="UP000298416"/>
    </source>
</evidence>
<dbReference type="PANTHER" id="PTHR46086:SF4">
    <property type="entry name" value="ALPHA_BETA-HYDROLASES SUPERFAMILY PROTEIN"/>
    <property type="match status" value="1"/>
</dbReference>
<evidence type="ECO:0000313" key="1">
    <source>
        <dbReference type="EMBL" id="KAG6422841.1"/>
    </source>
</evidence>
<gene>
    <name evidence="1" type="ORF">SASPL_113222</name>
</gene>
<accession>A0A8X8XYK4</accession>
<dbReference type="Proteomes" id="UP000298416">
    <property type="component" value="Unassembled WGS sequence"/>
</dbReference>
<reference evidence="1" key="1">
    <citation type="submission" date="2018-01" db="EMBL/GenBank/DDBJ databases">
        <authorList>
            <person name="Mao J.F."/>
        </authorList>
    </citation>
    <scope>NUCLEOTIDE SEQUENCE</scope>
    <source>
        <strain evidence="1">Huo1</strain>
        <tissue evidence="1">Leaf</tissue>
    </source>
</reference>
<organism evidence="1">
    <name type="scientific">Salvia splendens</name>
    <name type="common">Scarlet sage</name>
    <dbReference type="NCBI Taxonomy" id="180675"/>
    <lineage>
        <taxon>Eukaryota</taxon>
        <taxon>Viridiplantae</taxon>
        <taxon>Streptophyta</taxon>
        <taxon>Embryophyta</taxon>
        <taxon>Tracheophyta</taxon>
        <taxon>Spermatophyta</taxon>
        <taxon>Magnoliopsida</taxon>
        <taxon>eudicotyledons</taxon>
        <taxon>Gunneridae</taxon>
        <taxon>Pentapetalae</taxon>
        <taxon>asterids</taxon>
        <taxon>lamiids</taxon>
        <taxon>Lamiales</taxon>
        <taxon>Lamiaceae</taxon>
        <taxon>Nepetoideae</taxon>
        <taxon>Mentheae</taxon>
        <taxon>Salviinae</taxon>
        <taxon>Salvia</taxon>
        <taxon>Salvia subgen. Calosphace</taxon>
        <taxon>core Calosphace</taxon>
    </lineage>
</organism>
<keyword evidence="2" id="KW-1185">Reference proteome</keyword>
<reference evidence="1" key="2">
    <citation type="submission" date="2020-08" db="EMBL/GenBank/DDBJ databases">
        <title>Plant Genome Project.</title>
        <authorList>
            <person name="Zhang R.-G."/>
        </authorList>
    </citation>
    <scope>NUCLEOTIDE SEQUENCE</scope>
    <source>
        <strain evidence="1">Huo1</strain>
        <tissue evidence="1">Leaf</tissue>
    </source>
</reference>
<dbReference type="EMBL" id="PNBA02000005">
    <property type="protein sequence ID" value="KAG6422841.1"/>
    <property type="molecule type" value="Genomic_DNA"/>
</dbReference>
<dbReference type="InterPro" id="IPR044819">
    <property type="entry name" value="OBL-like"/>
</dbReference>
<dbReference type="AlphaFoldDB" id="A0A8X8XYK4"/>
<name>A0A8X8XYK4_SALSN</name>
<comment type="caution">
    <text evidence="1">The sequence shown here is derived from an EMBL/GenBank/DDBJ whole genome shotgun (WGS) entry which is preliminary data.</text>
</comment>
<dbReference type="GO" id="GO:0004806">
    <property type="term" value="F:triacylglycerol lipase activity"/>
    <property type="evidence" value="ECO:0007669"/>
    <property type="project" value="InterPro"/>
</dbReference>
<dbReference type="GO" id="GO:0006629">
    <property type="term" value="P:lipid metabolic process"/>
    <property type="evidence" value="ECO:0007669"/>
    <property type="project" value="InterPro"/>
</dbReference>
<protein>
    <submittedName>
        <fullName evidence="1">Uncharacterized protein</fullName>
    </submittedName>
</protein>
<proteinExistence type="predicted"/>
<sequence length="221" mass="25982">MGDDDNEINYFSKSYLFLRAEAATWFDCFRILHSNDLENTDICNTPIEEDGVAGIRYRWIVFISLLFQKAFLYLKKPVAAIGAAVELFPNYPAFNGGCRRFFFNIITGRLVKPDKRSEKFTSMVGNIDKRWDLKRHYYGNKALPIIAIMASKLSYENELFAQNIVTHHWQVLEEELDEDYFSLLYVLPKVLSAFYELIRGFILPWTRGEEYKQRRMVNEIV</sequence>
<dbReference type="PANTHER" id="PTHR46086">
    <property type="entry name" value="ALPHA/BETA-HYDROLASES SUPERFAMILY PROTEIN"/>
    <property type="match status" value="1"/>
</dbReference>